<feature type="compositionally biased region" description="Basic and acidic residues" evidence="1">
    <location>
        <begin position="341"/>
        <end position="364"/>
    </location>
</feature>
<dbReference type="AlphaFoldDB" id="A0A1B6GXM4"/>
<feature type="compositionally biased region" description="Polar residues" evidence="1">
    <location>
        <begin position="114"/>
        <end position="148"/>
    </location>
</feature>
<name>A0A1B6GXM4_9HEMI</name>
<feature type="compositionally biased region" description="Basic and acidic residues" evidence="1">
    <location>
        <begin position="150"/>
        <end position="160"/>
    </location>
</feature>
<feature type="region of interest" description="Disordered" evidence="1">
    <location>
        <begin position="58"/>
        <end position="174"/>
    </location>
</feature>
<feature type="non-terminal residue" evidence="2">
    <location>
        <position position="364"/>
    </location>
</feature>
<protein>
    <submittedName>
        <fullName evidence="2">Uncharacterized protein</fullName>
    </submittedName>
</protein>
<feature type="compositionally biased region" description="Basic and acidic residues" evidence="1">
    <location>
        <begin position="99"/>
        <end position="113"/>
    </location>
</feature>
<reference evidence="2" key="1">
    <citation type="submission" date="2015-11" db="EMBL/GenBank/DDBJ databases">
        <title>De novo transcriptome assembly of four potential Pierce s Disease insect vectors from Arizona vineyards.</title>
        <authorList>
            <person name="Tassone E.E."/>
        </authorList>
    </citation>
    <scope>NUCLEOTIDE SEQUENCE</scope>
</reference>
<evidence type="ECO:0000313" key="2">
    <source>
        <dbReference type="EMBL" id="JAS67171.1"/>
    </source>
</evidence>
<feature type="compositionally biased region" description="Basic and acidic residues" evidence="1">
    <location>
        <begin position="67"/>
        <end position="81"/>
    </location>
</feature>
<feature type="compositionally biased region" description="Polar residues" evidence="1">
    <location>
        <begin position="163"/>
        <end position="174"/>
    </location>
</feature>
<sequence length="364" mass="40750">LQWTPKDDQAALKINGKCDEVMARVMSRLNLPISSYDPKMDPIFVHATRLHVVESHTYSTAALQPPEDMREDGKRPGEKQTEQVGGKKLCDDSNGNQANDKKTKISTENEEKTCINNMLRTTNSDNNGTKENSSLSKIEAKVSTSSTDVENDKSRSRELHSVSIKQEQSEQNSCNVIVKEEPKIEGSLDNVKVKDEPNLGENCKSPVKGIWRPFSFEESSSCSSSSAIKSGDYKTGIELPHGSGKIVSKWFSNSEKTSGDSVTTRSKFYESQNAMKKCLVQIEPLDLSCGKKIEPKNENPYFCKYCRIYYHSGFCLFYRKHSSEVPPEPPCYCCDEEDEKDPTSPDTDVKSPEESDKSNVKVPI</sequence>
<proteinExistence type="predicted"/>
<feature type="region of interest" description="Disordered" evidence="1">
    <location>
        <begin position="336"/>
        <end position="364"/>
    </location>
</feature>
<feature type="non-terminal residue" evidence="2">
    <location>
        <position position="1"/>
    </location>
</feature>
<accession>A0A1B6GXM4</accession>
<gene>
    <name evidence="2" type="ORF">g.10024</name>
</gene>
<organism evidence="2">
    <name type="scientific">Cuerna arida</name>
    <dbReference type="NCBI Taxonomy" id="1464854"/>
    <lineage>
        <taxon>Eukaryota</taxon>
        <taxon>Metazoa</taxon>
        <taxon>Ecdysozoa</taxon>
        <taxon>Arthropoda</taxon>
        <taxon>Hexapoda</taxon>
        <taxon>Insecta</taxon>
        <taxon>Pterygota</taxon>
        <taxon>Neoptera</taxon>
        <taxon>Paraneoptera</taxon>
        <taxon>Hemiptera</taxon>
        <taxon>Auchenorrhyncha</taxon>
        <taxon>Membracoidea</taxon>
        <taxon>Cicadellidae</taxon>
        <taxon>Cicadellinae</taxon>
        <taxon>Proconiini</taxon>
        <taxon>Cuerna</taxon>
    </lineage>
</organism>
<dbReference type="EMBL" id="GECZ01002598">
    <property type="protein sequence ID" value="JAS67171.1"/>
    <property type="molecule type" value="Transcribed_RNA"/>
</dbReference>
<evidence type="ECO:0000256" key="1">
    <source>
        <dbReference type="SAM" id="MobiDB-lite"/>
    </source>
</evidence>